<dbReference type="InterPro" id="IPR009858">
    <property type="entry name" value="DUF1415"/>
</dbReference>
<gene>
    <name evidence="1" type="ORF">E0F26_05270</name>
</gene>
<dbReference type="RefSeq" id="WP_279242997.1">
    <property type="nucleotide sequence ID" value="NZ_CP036501.1"/>
</dbReference>
<organism evidence="1 2">
    <name type="scientific">Candidatus Paraluminiphilus aquimaris</name>
    <dbReference type="NCBI Taxonomy" id="2518994"/>
    <lineage>
        <taxon>Bacteria</taxon>
        <taxon>Pseudomonadati</taxon>
        <taxon>Pseudomonadota</taxon>
        <taxon>Gammaproteobacteria</taxon>
        <taxon>Cellvibrionales</taxon>
        <taxon>Halieaceae</taxon>
        <taxon>Candidatus Paraluminiphilus</taxon>
    </lineage>
</organism>
<proteinExistence type="predicted"/>
<protein>
    <submittedName>
        <fullName evidence="1">DUF1415 domain-containing protein</fullName>
    </submittedName>
</protein>
<dbReference type="Proteomes" id="UP001317963">
    <property type="component" value="Chromosome"/>
</dbReference>
<dbReference type="Pfam" id="PF07209">
    <property type="entry name" value="DUF1415"/>
    <property type="match status" value="1"/>
</dbReference>
<sequence>MRASKGDTADTEKDSVVEATERKTRAWLAAFVVGLNLCPFARPVVGSDALRIEVCQATDPEGIARALVNEIAVIQNASEAEVATTLVVFPNALTEFEAYLEFLDNAELLLEEMNLQGVLQLASFHPDYQFAGEPVDATSHFTNRAPFPIIHLLREAMVTRALDGFPNPEEIPERNILTLEGLGHERIQAMLAALG</sequence>
<accession>A0ABY6Q4I1</accession>
<evidence type="ECO:0000313" key="2">
    <source>
        <dbReference type="Proteomes" id="UP001317963"/>
    </source>
</evidence>
<keyword evidence="2" id="KW-1185">Reference proteome</keyword>
<evidence type="ECO:0000313" key="1">
    <source>
        <dbReference type="EMBL" id="UZP74187.1"/>
    </source>
</evidence>
<dbReference type="EMBL" id="CP036501">
    <property type="protein sequence ID" value="UZP74187.1"/>
    <property type="molecule type" value="Genomic_DNA"/>
</dbReference>
<name>A0ABY6Q4I1_9GAMM</name>
<reference evidence="1 2" key="1">
    <citation type="submission" date="2019-02" db="EMBL/GenBank/DDBJ databases">
        <title>Halieaceae_genomes.</title>
        <authorList>
            <person name="Li S.-H."/>
        </authorList>
    </citation>
    <scope>NUCLEOTIDE SEQUENCE [LARGE SCALE GENOMIC DNA]</scope>
    <source>
        <strain evidence="1 2">JH123</strain>
    </source>
</reference>